<keyword evidence="2" id="KW-1185">Reference proteome</keyword>
<accession>A0A2G5K852</accession>
<dbReference type="EMBL" id="MDGM01000012">
    <property type="protein sequence ID" value="PIB25060.1"/>
    <property type="molecule type" value="Genomic_DNA"/>
</dbReference>
<gene>
    <name evidence="1" type="ORF">BFP76_02695</name>
</gene>
<evidence type="ECO:0000313" key="1">
    <source>
        <dbReference type="EMBL" id="PIB25060.1"/>
    </source>
</evidence>
<dbReference type="Gene3D" id="1.20.120.330">
    <property type="entry name" value="Nucleotidyltransferases domain 2"/>
    <property type="match status" value="1"/>
</dbReference>
<reference evidence="1 2" key="1">
    <citation type="submission" date="2016-08" db="EMBL/GenBank/DDBJ databases">
        <title>Draft genome of Amylibacter sp. strain 4G11.</title>
        <authorList>
            <person name="Wong S.-K."/>
            <person name="Hamasaki K."/>
            <person name="Yoshizawa S."/>
        </authorList>
    </citation>
    <scope>NUCLEOTIDE SEQUENCE [LARGE SCALE GENOMIC DNA]</scope>
    <source>
        <strain evidence="1 2">4G11</strain>
    </source>
</reference>
<dbReference type="AlphaFoldDB" id="A0A2G5K852"/>
<dbReference type="Proteomes" id="UP000231516">
    <property type="component" value="Unassembled WGS sequence"/>
</dbReference>
<name>A0A2G5K852_9RHOB</name>
<dbReference type="RefSeq" id="WP_133117403.1">
    <property type="nucleotide sequence ID" value="NZ_MDGM01000012.1"/>
</dbReference>
<evidence type="ECO:0000313" key="2">
    <source>
        <dbReference type="Proteomes" id="UP000231516"/>
    </source>
</evidence>
<comment type="caution">
    <text evidence="1">The sequence shown here is derived from an EMBL/GenBank/DDBJ whole genome shotgun (WGS) entry which is preliminary data.</text>
</comment>
<sequence>MPLHSLNHFKSVFIYDIFIQPADQNYLTARFLRVIGMHQDFFWHAQQTLEKLFKAGLVLNGVSVKSKSHELTKLLPIYEETLGSDAFNSFDKPKKLKAELWSDTSVKDFVTKISALGSADARYGLVGYQSSKDDLFKLDQLVFKLRQRTMGLDWVIGEDFRAEENLQHFNGKTYREFIEQNPTEQIRHLSIPYQELKSIGENTQDLFHAWNFEFQRKSSDIDKIAPGAIAPELAFSLSRIDALLQNIEAFDGFDKEFVPEGFKWLLDNVKVSSHWKKMIETYLSESKK</sequence>
<evidence type="ECO:0008006" key="3">
    <source>
        <dbReference type="Google" id="ProtNLM"/>
    </source>
</evidence>
<dbReference type="OrthoDB" id="9786526at2"/>
<organism evidence="1 2">
    <name type="scientific">Paramylibacter kogurei</name>
    <dbReference type="NCBI Taxonomy" id="1889778"/>
    <lineage>
        <taxon>Bacteria</taxon>
        <taxon>Pseudomonadati</taxon>
        <taxon>Pseudomonadota</taxon>
        <taxon>Alphaproteobacteria</taxon>
        <taxon>Rhodobacterales</taxon>
        <taxon>Paracoccaceae</taxon>
        <taxon>Paramylibacter</taxon>
    </lineage>
</organism>
<protein>
    <recommendedName>
        <fullName evidence="3">HEPN domain-containing protein</fullName>
    </recommendedName>
</protein>
<proteinExistence type="predicted"/>